<keyword evidence="2" id="KW-0285">Flavoprotein</keyword>
<proteinExistence type="inferred from homology"/>
<dbReference type="GO" id="GO:0016614">
    <property type="term" value="F:oxidoreductase activity, acting on CH-OH group of donors"/>
    <property type="evidence" value="ECO:0007669"/>
    <property type="project" value="InterPro"/>
</dbReference>
<feature type="domain" description="Glucose-methanol-choline oxidoreductase N-terminal" evidence="3">
    <location>
        <begin position="92"/>
        <end position="115"/>
    </location>
</feature>
<gene>
    <name evidence="5" type="ORF">EKO04_010161</name>
</gene>
<name>A0A8H7MBS2_9PLEO</name>
<dbReference type="SUPFAM" id="SSF51905">
    <property type="entry name" value="FAD/NAD(P)-binding domain"/>
    <property type="match status" value="1"/>
</dbReference>
<keyword evidence="2" id="KW-0274">FAD</keyword>
<evidence type="ECO:0000256" key="1">
    <source>
        <dbReference type="ARBA" id="ARBA00010790"/>
    </source>
</evidence>
<dbReference type="GO" id="GO:0050660">
    <property type="term" value="F:flavin adenine dinucleotide binding"/>
    <property type="evidence" value="ECO:0007669"/>
    <property type="project" value="InterPro"/>
</dbReference>
<evidence type="ECO:0000256" key="2">
    <source>
        <dbReference type="RuleBase" id="RU003968"/>
    </source>
</evidence>
<reference evidence="5" key="1">
    <citation type="submission" date="2018-12" db="EMBL/GenBank/DDBJ databases">
        <authorList>
            <person name="Syme R.A."/>
            <person name="Farfan-Caceres L."/>
            <person name="Lichtenzveig J."/>
        </authorList>
    </citation>
    <scope>NUCLEOTIDE SEQUENCE</scope>
    <source>
        <strain evidence="5">Al4</strain>
    </source>
</reference>
<dbReference type="InterPro" id="IPR000172">
    <property type="entry name" value="GMC_OxRdtase_N"/>
</dbReference>
<dbReference type="PANTHER" id="PTHR11552">
    <property type="entry name" value="GLUCOSE-METHANOL-CHOLINE GMC OXIDOREDUCTASE"/>
    <property type="match status" value="1"/>
</dbReference>
<dbReference type="PROSITE" id="PS00624">
    <property type="entry name" value="GMC_OXRED_2"/>
    <property type="match status" value="1"/>
</dbReference>
<dbReference type="Pfam" id="PF00732">
    <property type="entry name" value="GMC_oxred_N"/>
    <property type="match status" value="1"/>
</dbReference>
<dbReference type="InterPro" id="IPR007867">
    <property type="entry name" value="GMC_OxRtase_C"/>
</dbReference>
<keyword evidence="6" id="KW-1185">Reference proteome</keyword>
<evidence type="ECO:0000259" key="3">
    <source>
        <dbReference type="PROSITE" id="PS00623"/>
    </source>
</evidence>
<dbReference type="PANTHER" id="PTHR11552:SF210">
    <property type="entry name" value="GLUCOSE-METHANOL-CHOLINE OXIDOREDUCTASE N-TERMINAL DOMAIN-CONTAINING PROTEIN-RELATED"/>
    <property type="match status" value="1"/>
</dbReference>
<dbReference type="PIRSF" id="PIRSF000137">
    <property type="entry name" value="Alcohol_oxidase"/>
    <property type="match status" value="1"/>
</dbReference>
<accession>A0A8H7MBS2</accession>
<sequence>MPYTTIDDLVNSALDYVIIGGGTAGLVLAARLSEKDSVNVGVIEAGLSRLGDPKVDMPTGAALMLGNEDYDWNFKSVPQAASKDRVYHIPRGKMLGGSSAINFMAYGRPCAADIDDWSSKLGLPGWSWNELLPYLKKSQKLESDLPNIKQRDANLFPFLADSQGTDGAIHTSASPWHVPFEDDLLPALDKTSGYARPKDPYSGSHVGFYRSLWAIDRSKKPVRSYSASGFLAPIIDRSNLKVVTNTVARRVLTDSNEDGSMRATGVEVQHDGAFHVLSAQREVILSAGAFQSPQILEQSGIGDPDILHQLKIPCIIGNRNVGNNLQEKLLSAVVYELAPGTMSLDSVLRGPELRKEHQKLYTEAHSGALSGCINLTGFLPYSSLVTSDDIDDTIGDILSLKILSGSPQSPNQNGPFQRWQREAIAARMKSQNSADLQFVCTPANFDTANGYGNLAKLSPGSPAGYNACYSLVVSQMYPLSRGSVHSTSSNPLDAPEIDPGFLSHPADVDVIAAGIQFADRVLSSEALRGKVGRRVVPRPSLDLQDRDQVRDFVREHVVTYHHSLGTCAMGQVVDERLRVKGVRSLRVVDASVMPMQVSTAILATVYAVAEKAADMILADHP</sequence>
<dbReference type="InterPro" id="IPR012132">
    <property type="entry name" value="GMC_OxRdtase"/>
</dbReference>
<comment type="caution">
    <text evidence="5">The sequence shown here is derived from an EMBL/GenBank/DDBJ whole genome shotgun (WGS) entry which is preliminary data.</text>
</comment>
<dbReference type="Gene3D" id="3.30.560.10">
    <property type="entry name" value="Glucose Oxidase, domain 3"/>
    <property type="match status" value="1"/>
</dbReference>
<dbReference type="InterPro" id="IPR036188">
    <property type="entry name" value="FAD/NAD-bd_sf"/>
</dbReference>
<evidence type="ECO:0000313" key="5">
    <source>
        <dbReference type="EMBL" id="KAF9691896.1"/>
    </source>
</evidence>
<protein>
    <recommendedName>
        <fullName evidence="3 4">Glucose-methanol-choline oxidoreductase N-terminal domain-containing protein</fullName>
    </recommendedName>
</protein>
<dbReference type="OrthoDB" id="269227at2759"/>
<reference evidence="5" key="2">
    <citation type="submission" date="2020-09" db="EMBL/GenBank/DDBJ databases">
        <title>Reference genome assembly for Australian Ascochyta lentis isolate Al4.</title>
        <authorList>
            <person name="Lee R.C."/>
            <person name="Farfan-Caceres L.M."/>
            <person name="Debler J.W."/>
            <person name="Williams A.H."/>
            <person name="Henares B.M."/>
        </authorList>
    </citation>
    <scope>NUCLEOTIDE SEQUENCE</scope>
    <source>
        <strain evidence="5">Al4</strain>
    </source>
</reference>
<evidence type="ECO:0000313" key="6">
    <source>
        <dbReference type="Proteomes" id="UP000651452"/>
    </source>
</evidence>
<comment type="similarity">
    <text evidence="1 2">Belongs to the GMC oxidoreductase family.</text>
</comment>
<dbReference type="Pfam" id="PF05199">
    <property type="entry name" value="GMC_oxred_C"/>
    <property type="match status" value="1"/>
</dbReference>
<dbReference type="EMBL" id="RZGK01000019">
    <property type="protein sequence ID" value="KAF9691896.1"/>
    <property type="molecule type" value="Genomic_DNA"/>
</dbReference>
<dbReference type="SUPFAM" id="SSF54373">
    <property type="entry name" value="FAD-linked reductases, C-terminal domain"/>
    <property type="match status" value="1"/>
</dbReference>
<organism evidence="5 6">
    <name type="scientific">Ascochyta lentis</name>
    <dbReference type="NCBI Taxonomy" id="205686"/>
    <lineage>
        <taxon>Eukaryota</taxon>
        <taxon>Fungi</taxon>
        <taxon>Dikarya</taxon>
        <taxon>Ascomycota</taxon>
        <taxon>Pezizomycotina</taxon>
        <taxon>Dothideomycetes</taxon>
        <taxon>Pleosporomycetidae</taxon>
        <taxon>Pleosporales</taxon>
        <taxon>Pleosporineae</taxon>
        <taxon>Didymellaceae</taxon>
        <taxon>Ascochyta</taxon>
    </lineage>
</organism>
<dbReference type="AlphaFoldDB" id="A0A8H7MBS2"/>
<dbReference type="Proteomes" id="UP000651452">
    <property type="component" value="Unassembled WGS sequence"/>
</dbReference>
<evidence type="ECO:0000259" key="4">
    <source>
        <dbReference type="PROSITE" id="PS00624"/>
    </source>
</evidence>
<feature type="domain" description="Glucose-methanol-choline oxidoreductase N-terminal" evidence="4">
    <location>
        <begin position="288"/>
        <end position="302"/>
    </location>
</feature>
<dbReference type="Gene3D" id="3.50.50.60">
    <property type="entry name" value="FAD/NAD(P)-binding domain"/>
    <property type="match status" value="1"/>
</dbReference>
<dbReference type="PROSITE" id="PS00623">
    <property type="entry name" value="GMC_OXRED_1"/>
    <property type="match status" value="1"/>
</dbReference>